<comment type="caution">
    <text evidence="2">The sequence shown here is derived from an EMBL/GenBank/DDBJ whole genome shotgun (WGS) entry which is preliminary data.</text>
</comment>
<evidence type="ECO:0000256" key="1">
    <source>
        <dbReference type="SAM" id="MobiDB-lite"/>
    </source>
</evidence>
<evidence type="ECO:0000313" key="2">
    <source>
        <dbReference type="EMBL" id="KAK3783186.1"/>
    </source>
</evidence>
<protein>
    <submittedName>
        <fullName evidence="2">Uncharacterized protein</fullName>
    </submittedName>
</protein>
<accession>A0AAE1A9L9</accession>
<sequence>MVRGQAGRFSIPFLCFDGAQQLTEIAPLLILQALSFKTGVGHLTSYDDLHKEGVNPLTSYDNLHTEGVDPLTSYDDHKAEG</sequence>
<dbReference type="EMBL" id="JAWDGP010002436">
    <property type="protein sequence ID" value="KAK3783186.1"/>
    <property type="molecule type" value="Genomic_DNA"/>
</dbReference>
<keyword evidence="3" id="KW-1185">Reference proteome</keyword>
<evidence type="ECO:0000313" key="3">
    <source>
        <dbReference type="Proteomes" id="UP001283361"/>
    </source>
</evidence>
<feature type="region of interest" description="Disordered" evidence="1">
    <location>
        <begin position="60"/>
        <end position="81"/>
    </location>
</feature>
<dbReference type="AlphaFoldDB" id="A0AAE1A9L9"/>
<proteinExistence type="predicted"/>
<name>A0AAE1A9L9_9GAST</name>
<reference evidence="2" key="1">
    <citation type="journal article" date="2023" name="G3 (Bethesda)">
        <title>A reference genome for the long-term kleptoplast-retaining sea slug Elysia crispata morphotype clarki.</title>
        <authorList>
            <person name="Eastman K.E."/>
            <person name="Pendleton A.L."/>
            <person name="Shaikh M.A."/>
            <person name="Suttiyut T."/>
            <person name="Ogas R."/>
            <person name="Tomko P."/>
            <person name="Gavelis G."/>
            <person name="Widhalm J.R."/>
            <person name="Wisecaver J.H."/>
        </authorList>
    </citation>
    <scope>NUCLEOTIDE SEQUENCE</scope>
    <source>
        <strain evidence="2">ECLA1</strain>
    </source>
</reference>
<gene>
    <name evidence="2" type="ORF">RRG08_046980</name>
</gene>
<organism evidence="2 3">
    <name type="scientific">Elysia crispata</name>
    <name type="common">lettuce slug</name>
    <dbReference type="NCBI Taxonomy" id="231223"/>
    <lineage>
        <taxon>Eukaryota</taxon>
        <taxon>Metazoa</taxon>
        <taxon>Spiralia</taxon>
        <taxon>Lophotrochozoa</taxon>
        <taxon>Mollusca</taxon>
        <taxon>Gastropoda</taxon>
        <taxon>Heterobranchia</taxon>
        <taxon>Euthyneura</taxon>
        <taxon>Panpulmonata</taxon>
        <taxon>Sacoglossa</taxon>
        <taxon>Placobranchoidea</taxon>
        <taxon>Plakobranchidae</taxon>
        <taxon>Elysia</taxon>
    </lineage>
</organism>
<dbReference type="Proteomes" id="UP001283361">
    <property type="component" value="Unassembled WGS sequence"/>
</dbReference>